<evidence type="ECO:0000313" key="5">
    <source>
        <dbReference type="Proteomes" id="UP001296967"/>
    </source>
</evidence>
<dbReference type="InterPro" id="IPR009012">
    <property type="entry name" value="GrpE_head"/>
</dbReference>
<proteinExistence type="predicted"/>
<evidence type="ECO:0000313" key="4">
    <source>
        <dbReference type="EMBL" id="MBK5930729.1"/>
    </source>
</evidence>
<sequence length="250" mass="27620">MDSATKDALAERFRAYLDQPPAAVGANAGSHGDARDPTDLPEDAPDLFSLLAEVAALKNEVKLESRQVKTALDEFRGLFETLQSANTRLEQEQQRRREQERGARARERKELLLELLELRDRLDAGHGSAAGYRPKGLFGRRQARGFAAAMAEGLAMNLRRLDETLARRGVRPLPSLGQPFDPHRMHAAELAFDPKLPVGQVIAERRCGFLLDGELLRAAEVVVNRPESAEPTKPADPIVQTSTEYCESSS</sequence>
<dbReference type="EMBL" id="NHSF01000056">
    <property type="protein sequence ID" value="MBK5930729.1"/>
    <property type="molecule type" value="Genomic_DNA"/>
</dbReference>
<keyword evidence="5" id="KW-1185">Reference proteome</keyword>
<dbReference type="AlphaFoldDB" id="A0AAJ0UFX8"/>
<feature type="coiled-coil region" evidence="2">
    <location>
        <begin position="54"/>
        <end position="109"/>
    </location>
</feature>
<feature type="region of interest" description="Disordered" evidence="3">
    <location>
        <begin position="225"/>
        <end position="250"/>
    </location>
</feature>
<dbReference type="GO" id="GO:0006457">
    <property type="term" value="P:protein folding"/>
    <property type="evidence" value="ECO:0007669"/>
    <property type="project" value="InterPro"/>
</dbReference>
<dbReference type="GO" id="GO:0042803">
    <property type="term" value="F:protein homodimerization activity"/>
    <property type="evidence" value="ECO:0007669"/>
    <property type="project" value="InterPro"/>
</dbReference>
<reference evidence="4" key="2">
    <citation type="journal article" date="2020" name="Microorganisms">
        <title>Osmotic Adaptation and Compatible Solute Biosynthesis of Phototrophic Bacteria as Revealed from Genome Analyses.</title>
        <authorList>
            <person name="Imhoff J.F."/>
            <person name="Rahn T."/>
            <person name="Kunzel S."/>
            <person name="Keller A."/>
            <person name="Neulinger S.C."/>
        </authorList>
    </citation>
    <scope>NUCLEOTIDE SEQUENCE</scope>
    <source>
        <strain evidence="4">DSM 4395</strain>
    </source>
</reference>
<dbReference type="Gene3D" id="2.30.22.10">
    <property type="entry name" value="Head domain of nucleotide exchange factor GrpE"/>
    <property type="match status" value="1"/>
</dbReference>
<gene>
    <name evidence="4" type="ORF">CCR82_09410</name>
</gene>
<dbReference type="Proteomes" id="UP001296967">
    <property type="component" value="Unassembled WGS sequence"/>
</dbReference>
<keyword evidence="1" id="KW-0143">Chaperone</keyword>
<accession>A0AAJ0UFX8</accession>
<evidence type="ECO:0000256" key="3">
    <source>
        <dbReference type="SAM" id="MobiDB-lite"/>
    </source>
</evidence>
<dbReference type="InterPro" id="IPR000740">
    <property type="entry name" value="GrpE"/>
</dbReference>
<reference evidence="4" key="1">
    <citation type="submission" date="2017-05" db="EMBL/GenBank/DDBJ databases">
        <authorList>
            <person name="Imhoff J.F."/>
            <person name="Rahn T."/>
            <person name="Kuenzel S."/>
            <person name="Neulinger S.C."/>
        </authorList>
    </citation>
    <scope>NUCLEOTIDE SEQUENCE</scope>
    <source>
        <strain evidence="4">DSM 4395</strain>
    </source>
</reference>
<dbReference type="GO" id="GO:0051087">
    <property type="term" value="F:protein-folding chaperone binding"/>
    <property type="evidence" value="ECO:0007669"/>
    <property type="project" value="InterPro"/>
</dbReference>
<keyword evidence="2" id="KW-0175">Coiled coil</keyword>
<dbReference type="SUPFAM" id="SSF51064">
    <property type="entry name" value="Head domain of nucleotide exchange factor GrpE"/>
    <property type="match status" value="1"/>
</dbReference>
<dbReference type="RefSeq" id="WP_201245438.1">
    <property type="nucleotide sequence ID" value="NZ_NHSF01000056.1"/>
</dbReference>
<evidence type="ECO:0000256" key="2">
    <source>
        <dbReference type="SAM" id="Coils"/>
    </source>
</evidence>
<organism evidence="4 5">
    <name type="scientific">Halochromatium salexigens</name>
    <name type="common">Chromatium salexigens</name>
    <dbReference type="NCBI Taxonomy" id="49447"/>
    <lineage>
        <taxon>Bacteria</taxon>
        <taxon>Pseudomonadati</taxon>
        <taxon>Pseudomonadota</taxon>
        <taxon>Gammaproteobacteria</taxon>
        <taxon>Chromatiales</taxon>
        <taxon>Chromatiaceae</taxon>
        <taxon>Halochromatium</taxon>
    </lineage>
</organism>
<feature type="region of interest" description="Disordered" evidence="3">
    <location>
        <begin position="19"/>
        <end position="44"/>
    </location>
</feature>
<comment type="caution">
    <text evidence="4">The sequence shown here is derived from an EMBL/GenBank/DDBJ whole genome shotgun (WGS) entry which is preliminary data.</text>
</comment>
<evidence type="ECO:0000256" key="1">
    <source>
        <dbReference type="ARBA" id="ARBA00023186"/>
    </source>
</evidence>
<dbReference type="Pfam" id="PF01025">
    <property type="entry name" value="GrpE"/>
    <property type="match status" value="1"/>
</dbReference>
<feature type="compositionally biased region" description="Polar residues" evidence="3">
    <location>
        <begin position="239"/>
        <end position="250"/>
    </location>
</feature>
<dbReference type="GO" id="GO:0000774">
    <property type="term" value="F:adenyl-nucleotide exchange factor activity"/>
    <property type="evidence" value="ECO:0007669"/>
    <property type="project" value="InterPro"/>
</dbReference>
<name>A0AAJ0UFX8_HALSE</name>
<protein>
    <submittedName>
        <fullName evidence="4">Nucleotide exchange factor GrpE</fullName>
    </submittedName>
</protein>